<dbReference type="RefSeq" id="WP_151972366.1">
    <property type="nucleotide sequence ID" value="NZ_AP019860.1"/>
</dbReference>
<evidence type="ECO:0000313" key="3">
    <source>
        <dbReference type="Proteomes" id="UP000326354"/>
    </source>
</evidence>
<proteinExistence type="predicted"/>
<name>A0A5S9F6Q6_UABAM</name>
<keyword evidence="3" id="KW-1185">Reference proteome</keyword>
<dbReference type="PROSITE" id="PS51257">
    <property type="entry name" value="PROKAR_LIPOPROTEIN"/>
    <property type="match status" value="1"/>
</dbReference>
<evidence type="ECO:0000313" key="2">
    <source>
        <dbReference type="EMBL" id="BBM88147.1"/>
    </source>
</evidence>
<feature type="region of interest" description="Disordered" evidence="1">
    <location>
        <begin position="18"/>
        <end position="46"/>
    </location>
</feature>
<gene>
    <name evidence="2" type="ORF">UABAM_06563</name>
</gene>
<evidence type="ECO:0000256" key="1">
    <source>
        <dbReference type="SAM" id="MobiDB-lite"/>
    </source>
</evidence>
<protein>
    <submittedName>
        <fullName evidence="2">Uncharacterized protein</fullName>
    </submittedName>
</protein>
<dbReference type="KEGG" id="uam:UABAM_06563"/>
<dbReference type="EMBL" id="AP019860">
    <property type="protein sequence ID" value="BBM88147.1"/>
    <property type="molecule type" value="Genomic_DNA"/>
</dbReference>
<dbReference type="Proteomes" id="UP000326354">
    <property type="component" value="Chromosome"/>
</dbReference>
<accession>A0A5S9F6Q6</accession>
<sequence>MRLVFISIFLILSSCGTVSNEQKPSGKNTNEPRQLDTLSEKQVQKKPVKKDSAYIVEERLPSQFYISGNPKVIPGEKYTIDLSTREKDTVQTIVYHVKTPLVFTDEITSVENPIISDAILATLSDALVKKNRADLISYQKDRQIQTIGNCEVVDIKETYIIDTSPGWDKRQIVLESITKPGMYLLEVRIGPQAAFIVVTANAMTSVVEKYGNRTLVWLTNSSGKGIAGLPLFYEDQDGNSLQKLTNDKGVAVIDCYSPWILAWKKSQVAVFTNPQRQHDERRLWLDKKIYARGETIHVAWKHALPSQATAKLLSATGKEVIRQNISPQPNIQIVVPQELSPGEYKVQIENISQKIIIIDHKSDLEQPTQITTDRYAYKSGDIVTLNIYGVKKREVQIDIYQHNTLVDRQIQISNNGMATCYLQLQKQGNYKIQSCGATAEIFVDNETLTAKKAFPERKTFNKNYAKILLPKNDKSVLYVLQGSENIYHVQPPQELGIWKEFAIEESGHWQGTVFSNGTKQNTFEFHVNGSFRLSIPAEMHTQQKYQVGIDFAQKNDKYLLWATNGSYVYQKPQPNDKIQSSDARNLPYLYKKWVHDKVKADYALAIVDASKNRHASAVYLCQQILKWIPQHKPAQSLLQKSIRSMTISSNKEYLSPKERLKYTYVGGLSPKMTFQQLVSKIEEQANVYIEVDPKVYEKYPAQTFTIAGLPNGENAFSLLSYFFTTRSLTYKEEHGTLFITLNSENILLDLLDKLDKRIDTQLENLKSESPKVNSDKRLLKTAFWSNWKPGTQQSTISFPTPGMWTIHGVIVDKNNKHYSFVQQVWVADKLP</sequence>
<organism evidence="2 3">
    <name type="scientific">Uabimicrobium amorphum</name>
    <dbReference type="NCBI Taxonomy" id="2596890"/>
    <lineage>
        <taxon>Bacteria</taxon>
        <taxon>Pseudomonadati</taxon>
        <taxon>Planctomycetota</taxon>
        <taxon>Candidatus Uabimicrobiia</taxon>
        <taxon>Candidatus Uabimicrobiales</taxon>
        <taxon>Candidatus Uabimicrobiaceae</taxon>
        <taxon>Candidatus Uabimicrobium</taxon>
    </lineage>
</organism>
<reference evidence="2 3" key="1">
    <citation type="submission" date="2019-08" db="EMBL/GenBank/DDBJ databases">
        <title>Complete genome sequence of Candidatus Uab amorphum.</title>
        <authorList>
            <person name="Shiratori T."/>
            <person name="Suzuki S."/>
            <person name="Kakizawa Y."/>
            <person name="Ishida K."/>
        </authorList>
    </citation>
    <scope>NUCLEOTIDE SEQUENCE [LARGE SCALE GENOMIC DNA]</scope>
    <source>
        <strain evidence="2 3">SRT547</strain>
    </source>
</reference>
<dbReference type="AlphaFoldDB" id="A0A5S9F6Q6"/>
<feature type="compositionally biased region" description="Polar residues" evidence="1">
    <location>
        <begin position="18"/>
        <end position="37"/>
    </location>
</feature>